<dbReference type="InterPro" id="IPR009045">
    <property type="entry name" value="Zn_M74/Hedgehog-like"/>
</dbReference>
<feature type="chain" id="PRO_5030597901" description="Peptidase M15A C-terminal domain-containing protein" evidence="2">
    <location>
        <begin position="27"/>
        <end position="408"/>
    </location>
</feature>
<dbReference type="EMBL" id="JACCCV010000001">
    <property type="protein sequence ID" value="NYF49795.1"/>
    <property type="molecule type" value="Genomic_DNA"/>
</dbReference>
<name>A0A7Y9NI51_9BACT</name>
<organism evidence="3 4">
    <name type="scientific">Tunturiibacter lichenicola</name>
    <dbReference type="NCBI Taxonomy" id="2051959"/>
    <lineage>
        <taxon>Bacteria</taxon>
        <taxon>Pseudomonadati</taxon>
        <taxon>Acidobacteriota</taxon>
        <taxon>Terriglobia</taxon>
        <taxon>Terriglobales</taxon>
        <taxon>Acidobacteriaceae</taxon>
        <taxon>Tunturiibacter</taxon>
    </lineage>
</organism>
<feature type="region of interest" description="Disordered" evidence="1">
    <location>
        <begin position="138"/>
        <end position="162"/>
    </location>
</feature>
<gene>
    <name evidence="3" type="ORF">HDF12_000160</name>
</gene>
<dbReference type="Proteomes" id="UP000534186">
    <property type="component" value="Unassembled WGS sequence"/>
</dbReference>
<dbReference type="AlphaFoldDB" id="A0A7Y9NI51"/>
<feature type="compositionally biased region" description="Basic residues" evidence="1">
    <location>
        <begin position="28"/>
        <end position="38"/>
    </location>
</feature>
<dbReference type="SUPFAM" id="SSF55166">
    <property type="entry name" value="Hedgehog/DD-peptidase"/>
    <property type="match status" value="1"/>
</dbReference>
<feature type="signal peptide" evidence="2">
    <location>
        <begin position="1"/>
        <end position="26"/>
    </location>
</feature>
<sequence>MMRLNAPIPALLALAALSLSSASSLAKPTHHPSAHKKTVAAAAAKHPKRQKAAAKPTHAHGSKHHSVSKADAPVTARVHARSTTAHHRLRHAVSAPVPRSTQPELTASAAAPQKATSEDFLKAAASTQVETQAAVAIHGTSRPEELNETRDAPVAPVRKPTAKPVSVAKPVPVISVVRPAAERPQLASVEEVASTPVILPNLYNKRGRLIVPPPLKGSHEILVHQNEVADRDGLSRIQDDGDLLDMRNKRLLVALPDNEGLQVDDRLPTNRRYCRPWTAQFLATLARAHYARFHTPLQVNSAVRTVEFQQHLMHINGNAAPAEGDTASPHLTGQAIDIAKHGLSLAEIAWLRGYLLPLVQEGKVDVEEEFQQSCFHVSVYKKYLPPAPERDLAILHHGGTSALATALR</sequence>
<evidence type="ECO:0000313" key="4">
    <source>
        <dbReference type="Proteomes" id="UP000534186"/>
    </source>
</evidence>
<dbReference type="Pfam" id="PF18979">
    <property type="entry name" value="DUF5715"/>
    <property type="match status" value="1"/>
</dbReference>
<comment type="caution">
    <text evidence="3">The sequence shown here is derived from an EMBL/GenBank/DDBJ whole genome shotgun (WGS) entry which is preliminary data.</text>
</comment>
<feature type="compositionally biased region" description="Basic and acidic residues" evidence="1">
    <location>
        <begin position="141"/>
        <end position="151"/>
    </location>
</feature>
<evidence type="ECO:0000256" key="1">
    <source>
        <dbReference type="SAM" id="MobiDB-lite"/>
    </source>
</evidence>
<evidence type="ECO:0000313" key="3">
    <source>
        <dbReference type="EMBL" id="NYF49795.1"/>
    </source>
</evidence>
<dbReference type="InterPro" id="IPR043769">
    <property type="entry name" value="DUF5715"/>
</dbReference>
<evidence type="ECO:0008006" key="5">
    <source>
        <dbReference type="Google" id="ProtNLM"/>
    </source>
</evidence>
<evidence type="ECO:0000256" key="2">
    <source>
        <dbReference type="SAM" id="SignalP"/>
    </source>
</evidence>
<reference evidence="3 4" key="1">
    <citation type="submission" date="2020-07" db="EMBL/GenBank/DDBJ databases">
        <title>Genomic Encyclopedia of Type Strains, Phase IV (KMG-V): Genome sequencing to study the core and pangenomes of soil and plant-associated prokaryotes.</title>
        <authorList>
            <person name="Whitman W."/>
        </authorList>
    </citation>
    <scope>NUCLEOTIDE SEQUENCE [LARGE SCALE GENOMIC DNA]</scope>
    <source>
        <strain evidence="3 4">M8UP30</strain>
    </source>
</reference>
<keyword evidence="2" id="KW-0732">Signal</keyword>
<feature type="region of interest" description="Disordered" evidence="1">
    <location>
        <begin position="25"/>
        <end position="113"/>
    </location>
</feature>
<dbReference type="Gene3D" id="3.30.1380.10">
    <property type="match status" value="1"/>
</dbReference>
<accession>A0A7Y9NI51</accession>
<protein>
    <recommendedName>
        <fullName evidence="5">Peptidase M15A C-terminal domain-containing protein</fullName>
    </recommendedName>
</protein>
<feature type="compositionally biased region" description="Basic residues" evidence="1">
    <location>
        <begin position="78"/>
        <end position="91"/>
    </location>
</feature>
<proteinExistence type="predicted"/>
<feature type="compositionally biased region" description="Basic residues" evidence="1">
    <location>
        <begin position="45"/>
        <end position="67"/>
    </location>
</feature>